<dbReference type="InterPro" id="IPR012334">
    <property type="entry name" value="Pectin_lyas_fold"/>
</dbReference>
<feature type="domain" description="Right handed beta helix" evidence="3">
    <location>
        <begin position="358"/>
        <end position="479"/>
    </location>
</feature>
<dbReference type="EMBL" id="JAPDPJ010000045">
    <property type="protein sequence ID" value="MCW3788143.1"/>
    <property type="molecule type" value="Genomic_DNA"/>
</dbReference>
<name>A0AAE3SG60_9BACT</name>
<protein>
    <submittedName>
        <fullName evidence="5">Right-handed parallel beta-helix repeat-containing protein</fullName>
    </submittedName>
</protein>
<evidence type="ECO:0000259" key="2">
    <source>
        <dbReference type="Pfam" id="PF07602"/>
    </source>
</evidence>
<feature type="domain" description="Right handed beta helix" evidence="3">
    <location>
        <begin position="113"/>
        <end position="232"/>
    </location>
</feature>
<evidence type="ECO:0000259" key="3">
    <source>
        <dbReference type="Pfam" id="PF13229"/>
    </source>
</evidence>
<proteinExistence type="predicted"/>
<keyword evidence="1" id="KW-0677">Repeat</keyword>
<dbReference type="SUPFAM" id="SSF51126">
    <property type="entry name" value="Pectin lyase-like"/>
    <property type="match status" value="2"/>
</dbReference>
<dbReference type="Pfam" id="PF07602">
    <property type="entry name" value="DUF1565"/>
    <property type="match status" value="1"/>
</dbReference>
<dbReference type="Gene3D" id="2.160.20.10">
    <property type="entry name" value="Single-stranded right-handed beta-helix, Pectin lyase-like"/>
    <property type="match status" value="2"/>
</dbReference>
<accession>A0AAE3SG60</accession>
<dbReference type="InterPro" id="IPR026444">
    <property type="entry name" value="Secre_tail"/>
</dbReference>
<dbReference type="InterPro" id="IPR051550">
    <property type="entry name" value="SCF-Subunits/Alg-Epimerases"/>
</dbReference>
<evidence type="ECO:0000259" key="4">
    <source>
        <dbReference type="Pfam" id="PF18962"/>
    </source>
</evidence>
<evidence type="ECO:0000313" key="5">
    <source>
        <dbReference type="EMBL" id="MCW3788143.1"/>
    </source>
</evidence>
<dbReference type="InterPro" id="IPR011050">
    <property type="entry name" value="Pectin_lyase_fold/virulence"/>
</dbReference>
<gene>
    <name evidence="5" type="ORF">OM075_16840</name>
</gene>
<dbReference type="Pfam" id="PF18962">
    <property type="entry name" value="Por_Secre_tail"/>
    <property type="match status" value="1"/>
</dbReference>
<dbReference type="RefSeq" id="WP_301191704.1">
    <property type="nucleotide sequence ID" value="NZ_JAPDPJ010000045.1"/>
</dbReference>
<dbReference type="PANTHER" id="PTHR22990:SF15">
    <property type="entry name" value="F-BOX ONLY PROTEIN 10"/>
    <property type="match status" value="1"/>
</dbReference>
<dbReference type="InterPro" id="IPR039448">
    <property type="entry name" value="Beta_helix"/>
</dbReference>
<evidence type="ECO:0000256" key="1">
    <source>
        <dbReference type="ARBA" id="ARBA00022737"/>
    </source>
</evidence>
<dbReference type="InterPro" id="IPR011459">
    <property type="entry name" value="DUF1565"/>
</dbReference>
<feature type="domain" description="DUF1565" evidence="2">
    <location>
        <begin position="621"/>
        <end position="751"/>
    </location>
</feature>
<dbReference type="Pfam" id="PF13229">
    <property type="entry name" value="Beta_helix"/>
    <property type="match status" value="2"/>
</dbReference>
<dbReference type="SMART" id="SM00710">
    <property type="entry name" value="PbH1"/>
    <property type="match status" value="9"/>
</dbReference>
<dbReference type="NCBIfam" id="TIGR04183">
    <property type="entry name" value="Por_Secre_tail"/>
    <property type="match status" value="1"/>
</dbReference>
<dbReference type="AlphaFoldDB" id="A0AAE3SG60"/>
<evidence type="ECO:0000313" key="6">
    <source>
        <dbReference type="Proteomes" id="UP001209229"/>
    </source>
</evidence>
<keyword evidence="6" id="KW-1185">Reference proteome</keyword>
<dbReference type="InterPro" id="IPR006626">
    <property type="entry name" value="PbH1"/>
</dbReference>
<comment type="caution">
    <text evidence="5">The sequence shown here is derived from an EMBL/GenBank/DDBJ whole genome shotgun (WGS) entry which is preliminary data.</text>
</comment>
<organism evidence="5 6">
    <name type="scientific">Plebeiibacterium sediminum</name>
    <dbReference type="NCBI Taxonomy" id="2992112"/>
    <lineage>
        <taxon>Bacteria</taxon>
        <taxon>Pseudomonadati</taxon>
        <taxon>Bacteroidota</taxon>
        <taxon>Bacteroidia</taxon>
        <taxon>Marinilabiliales</taxon>
        <taxon>Marinilabiliaceae</taxon>
        <taxon>Plebeiibacterium</taxon>
    </lineage>
</organism>
<dbReference type="PANTHER" id="PTHR22990">
    <property type="entry name" value="F-BOX ONLY PROTEIN"/>
    <property type="match status" value="1"/>
</dbReference>
<sequence>MRKYKILIAIVFICISIKTYALEGYLHQAVWSGVVYITKDVTLAKDSTITITPGTVVTFSPDTKFTLHGKLLANGTAEMPIIFTSSSADPQPGDWDCIYQNALWGSGPESSFSNCIFQYGGGNRNIGEDAMLNFIQGARGTVSNCSFKHSASSGLEINGSEISVDHCSFIDNAFYGVFVSGGHPYITNNTFTDNTSHAVFMRTVHITSNFTGNTMTNNGTNGFVIRGNDCFSTNDPCSLYDNDGIPYVLEDNQVTYFPLNIYEGTILKFSTTESFGNIGYKAHLYTGAKGGGEYGSIITHGTKENPVIFTSIYDDTIGGDTNNDEDATEASRGDWGYISILNGHAEFNHTIIRYAGATYPALEFKNGASGWVKYSIITKSNNVGIASNSTIIISDSEISDNTKDGITVTSEACKATISDNIINDNGGNGISANYHSAPLIKNNTINNNAYSAIYANSTLIDKPWTNNTATGNYINAITINSISTRKASTFYNPLTLPYVIENSMVTYPLLTIKPGTVCKFYTTESYSNIGYRANIYTGNSGFEDRGIIAAGTINDPIIFTSINDDSYINDTREDGDDIVPVAGDWASISCSKDTAVFKNCVFAYGGYGSTGSMLDISNLYNADINSCSFDYSASSGAKIYRGMATILNSSFTNSSRGILLEGSNNDSITRIKACDFYNNDIGCYTGNGAYITYSIFSNNNTGVKNYSKLLSLGQNETDSIGNNTFSNNNTYHVENRTNAKIKAIKNIWDSNVAAEIDAKIYDDNEYSSYGEVIFNPWITNTPTKVEASNNYGITVFPNPVIDIVHILTDQTILNISIYSTNGQFLKQVQSVDQINISELINGVYILRIQTSSKETIQKIIKTK</sequence>
<reference evidence="5" key="1">
    <citation type="submission" date="2022-10" db="EMBL/GenBank/DDBJ databases">
        <authorList>
            <person name="Yu W.X."/>
        </authorList>
    </citation>
    <scope>NUCLEOTIDE SEQUENCE</scope>
    <source>
        <strain evidence="5">AAT</strain>
    </source>
</reference>
<dbReference type="Proteomes" id="UP001209229">
    <property type="component" value="Unassembled WGS sequence"/>
</dbReference>
<feature type="domain" description="Secretion system C-terminal sorting" evidence="4">
    <location>
        <begin position="795"/>
        <end position="860"/>
    </location>
</feature>